<dbReference type="EMBL" id="JBHRTL010000031">
    <property type="protein sequence ID" value="MFC3156933.1"/>
    <property type="molecule type" value="Genomic_DNA"/>
</dbReference>
<feature type="domain" description="PKD" evidence="12">
    <location>
        <begin position="485"/>
        <end position="562"/>
    </location>
</feature>
<evidence type="ECO:0000256" key="6">
    <source>
        <dbReference type="ARBA" id="ARBA00022723"/>
    </source>
</evidence>
<dbReference type="InterPro" id="IPR014756">
    <property type="entry name" value="Ig_E-set"/>
</dbReference>
<dbReference type="InterPro" id="IPR006048">
    <property type="entry name" value="A-amylase/branching_C"/>
</dbReference>
<organism evidence="13 14">
    <name type="scientific">Gilvimarinus japonicus</name>
    <dbReference type="NCBI Taxonomy" id="1796469"/>
    <lineage>
        <taxon>Bacteria</taxon>
        <taxon>Pseudomonadati</taxon>
        <taxon>Pseudomonadota</taxon>
        <taxon>Gammaproteobacteria</taxon>
        <taxon>Cellvibrionales</taxon>
        <taxon>Cellvibrionaceae</taxon>
        <taxon>Gilvimarinus</taxon>
    </lineage>
</organism>
<dbReference type="Pfam" id="PF18911">
    <property type="entry name" value="PKD_4"/>
    <property type="match status" value="1"/>
</dbReference>
<keyword evidence="6" id="KW-0479">Metal-binding</keyword>
<dbReference type="CDD" id="cd00146">
    <property type="entry name" value="PKD"/>
    <property type="match status" value="1"/>
</dbReference>
<dbReference type="InterPro" id="IPR035986">
    <property type="entry name" value="PKD_dom_sf"/>
</dbReference>
<dbReference type="Gene3D" id="2.60.40.10">
    <property type="entry name" value="Immunoglobulins"/>
    <property type="match status" value="2"/>
</dbReference>
<dbReference type="Proteomes" id="UP001595548">
    <property type="component" value="Unassembled WGS sequence"/>
</dbReference>
<dbReference type="SUPFAM" id="SSF51011">
    <property type="entry name" value="Glycosyl hydrolase domain"/>
    <property type="match status" value="1"/>
</dbReference>
<dbReference type="InterPro" id="IPR006047">
    <property type="entry name" value="GH13_cat_dom"/>
</dbReference>
<dbReference type="SMART" id="SM00642">
    <property type="entry name" value="Aamy"/>
    <property type="match status" value="1"/>
</dbReference>
<dbReference type="RefSeq" id="WP_382418424.1">
    <property type="nucleotide sequence ID" value="NZ_AP031500.1"/>
</dbReference>
<keyword evidence="10" id="KW-0326">Glycosidase</keyword>
<evidence type="ECO:0000256" key="1">
    <source>
        <dbReference type="ARBA" id="ARBA00000548"/>
    </source>
</evidence>
<comment type="catalytic activity">
    <reaction evidence="1">
        <text>Endohydrolysis of (1-&gt;4)-alpha-D-glucosidic linkages in polysaccharides containing three or more (1-&gt;4)-alpha-linked D-glucose units.</text>
        <dbReference type="EC" id="3.2.1.1"/>
    </reaction>
</comment>
<dbReference type="Pfam" id="PF00128">
    <property type="entry name" value="Alpha-amylase"/>
    <property type="match status" value="1"/>
</dbReference>
<dbReference type="EC" id="3.2.1.1" evidence="4"/>
<dbReference type="SUPFAM" id="SSF49299">
    <property type="entry name" value="PKD domain"/>
    <property type="match status" value="1"/>
</dbReference>
<proteinExistence type="inferred from homology"/>
<evidence type="ECO:0000256" key="8">
    <source>
        <dbReference type="ARBA" id="ARBA00022837"/>
    </source>
</evidence>
<gene>
    <name evidence="13" type="ORF">ACFOEB_17120</name>
</gene>
<dbReference type="PROSITE" id="PS50093">
    <property type="entry name" value="PKD"/>
    <property type="match status" value="1"/>
</dbReference>
<evidence type="ECO:0000256" key="7">
    <source>
        <dbReference type="ARBA" id="ARBA00022801"/>
    </source>
</evidence>
<dbReference type="PRINTS" id="PR00110">
    <property type="entry name" value="ALPHAAMYLASE"/>
</dbReference>
<dbReference type="SMART" id="SM00089">
    <property type="entry name" value="PKD"/>
    <property type="match status" value="1"/>
</dbReference>
<protein>
    <recommendedName>
        <fullName evidence="5">Alpha-amylase</fullName>
        <ecNumber evidence="4">3.2.1.1</ecNumber>
    </recommendedName>
</protein>
<evidence type="ECO:0000313" key="14">
    <source>
        <dbReference type="Proteomes" id="UP001595548"/>
    </source>
</evidence>
<evidence type="ECO:0000256" key="3">
    <source>
        <dbReference type="ARBA" id="ARBA00008061"/>
    </source>
</evidence>
<dbReference type="SMART" id="SM00632">
    <property type="entry name" value="Aamy_C"/>
    <property type="match status" value="1"/>
</dbReference>
<keyword evidence="14" id="KW-1185">Reference proteome</keyword>
<comment type="caution">
    <text evidence="13">The sequence shown here is derived from an EMBL/GenBank/DDBJ whole genome shotgun (WGS) entry which is preliminary data.</text>
</comment>
<dbReference type="InterPro" id="IPR006046">
    <property type="entry name" value="Alpha_amylase"/>
</dbReference>
<dbReference type="InterPro" id="IPR000601">
    <property type="entry name" value="PKD_dom"/>
</dbReference>
<dbReference type="Gene3D" id="2.60.40.1180">
    <property type="entry name" value="Golgi alpha-mannosidase II"/>
    <property type="match status" value="1"/>
</dbReference>
<comment type="cofactor">
    <cofactor evidence="2">
        <name>Ca(2+)</name>
        <dbReference type="ChEBI" id="CHEBI:29108"/>
    </cofactor>
</comment>
<evidence type="ECO:0000313" key="13">
    <source>
        <dbReference type="EMBL" id="MFC3156933.1"/>
    </source>
</evidence>
<dbReference type="InterPro" id="IPR013783">
    <property type="entry name" value="Ig-like_fold"/>
</dbReference>
<keyword evidence="7" id="KW-0378">Hydrolase</keyword>
<sequence>MKAIALPATPKRLKQKTFTRLPFKQFVGAAALTLAAQSSYAGTAFVHLFEWSWNDIADECENFLGPKGFDAVQISPPTEHVKGQQWWTRYQPITYQNLTSRSGTEAELQSMINRCHSAGVKIYADIVVNQMANHLVEGNYGVDGTWWAPRDYPEFSTQDFHPGCATDYSDANSVWSCDLSGMPDLDHSQPYVRDTVANYLTHLTNMGVDGFRIDAAKHMPPSDINGFLQAAGNPWVFLEVIGAGGEAPEIQPANYTYLGAVTEFSYGPALAGNFNGQIKHLLELGPNWGLLPSADALVFVDNHDRERGHGGGGNLFYKDGAKYNLANVFMLAYPYGYPKIMSGYEFDETTQAGTDIGPPAPGGCDANGWVCQHRWGNIANMVGFRNYTVDAWSLDNQVVINDNAIAFGRGDKGFVVINNSQSSVNQTLYTGMPAGDYCDILRADDECSGTNISVDNNGFASFSVGPESASAIHGGARPSASNQPPVAIIEGAPETLDTGSQVTLSGVNSYDSDGSIVSYLWSTGATTSNITATLNNPGTATFSLTVTDNQGATDSREVSIQVGGDELISNFDALYFRGTSNGWAASPMTLVDDHTWQLDVQFDGQANQRFKFDLAGDWSQNYGDNNTPDGVLDSNGDDINTNVIGQYRVQVNDAELSYSINSLAAGFSSNWDGVYVRGTFNNWNCTAMSLTADNTWSVNVTLDGAAGQRYKFDRYCDWSTNYGDNNSDGILDSTGNDIVDNRSGLVTLQVNDVNLNYQ</sequence>
<evidence type="ECO:0000256" key="2">
    <source>
        <dbReference type="ARBA" id="ARBA00001913"/>
    </source>
</evidence>
<dbReference type="SUPFAM" id="SSF81296">
    <property type="entry name" value="E set domains"/>
    <property type="match status" value="1"/>
</dbReference>
<keyword evidence="8" id="KW-0106">Calcium</keyword>
<dbReference type="Gene3D" id="3.20.20.80">
    <property type="entry name" value="Glycosidases"/>
    <property type="match status" value="1"/>
</dbReference>
<dbReference type="SUPFAM" id="SSF51445">
    <property type="entry name" value="(Trans)glycosidases"/>
    <property type="match status" value="1"/>
</dbReference>
<dbReference type="Pfam" id="PF02806">
    <property type="entry name" value="Alpha-amylase_C"/>
    <property type="match status" value="1"/>
</dbReference>
<evidence type="ECO:0000256" key="10">
    <source>
        <dbReference type="ARBA" id="ARBA00023295"/>
    </source>
</evidence>
<dbReference type="InterPro" id="IPR013780">
    <property type="entry name" value="Glyco_hydro_b"/>
</dbReference>
<dbReference type="InterPro" id="IPR031319">
    <property type="entry name" value="A-amylase_C"/>
</dbReference>
<evidence type="ECO:0000259" key="12">
    <source>
        <dbReference type="PROSITE" id="PS50093"/>
    </source>
</evidence>
<accession>A0ABV7HSQ0</accession>
<evidence type="ECO:0000256" key="11">
    <source>
        <dbReference type="RuleBase" id="RU003615"/>
    </source>
</evidence>
<comment type="similarity">
    <text evidence="3 11">Belongs to the glycosyl hydrolase 13 family.</text>
</comment>
<dbReference type="InterPro" id="IPR017853">
    <property type="entry name" value="GH"/>
</dbReference>
<keyword evidence="9" id="KW-0119">Carbohydrate metabolism</keyword>
<dbReference type="CDD" id="cd11317">
    <property type="entry name" value="AmyAc_bac_euk_AmyA"/>
    <property type="match status" value="1"/>
</dbReference>
<evidence type="ECO:0000256" key="4">
    <source>
        <dbReference type="ARBA" id="ARBA00012595"/>
    </source>
</evidence>
<dbReference type="Gene3D" id="2.60.40.3620">
    <property type="match status" value="1"/>
</dbReference>
<evidence type="ECO:0000256" key="5">
    <source>
        <dbReference type="ARBA" id="ARBA00017303"/>
    </source>
</evidence>
<dbReference type="InterPro" id="IPR022409">
    <property type="entry name" value="PKD/Chitinase_dom"/>
</dbReference>
<evidence type="ECO:0000256" key="9">
    <source>
        <dbReference type="ARBA" id="ARBA00023277"/>
    </source>
</evidence>
<dbReference type="PANTHER" id="PTHR43447">
    <property type="entry name" value="ALPHA-AMYLASE"/>
    <property type="match status" value="1"/>
</dbReference>
<name>A0ABV7HSQ0_9GAMM</name>
<reference evidence="14" key="1">
    <citation type="journal article" date="2019" name="Int. J. Syst. Evol. Microbiol.">
        <title>The Global Catalogue of Microorganisms (GCM) 10K type strain sequencing project: providing services to taxonomists for standard genome sequencing and annotation.</title>
        <authorList>
            <consortium name="The Broad Institute Genomics Platform"/>
            <consortium name="The Broad Institute Genome Sequencing Center for Infectious Disease"/>
            <person name="Wu L."/>
            <person name="Ma J."/>
        </authorList>
    </citation>
    <scope>NUCLEOTIDE SEQUENCE [LARGE SCALE GENOMIC DNA]</scope>
    <source>
        <strain evidence="14">KCTC 52141</strain>
    </source>
</reference>